<keyword evidence="5" id="KW-0997">Cell inner membrane</keyword>
<evidence type="ECO:0000256" key="9">
    <source>
        <dbReference type="ARBA" id="ARBA00022960"/>
    </source>
</evidence>
<keyword evidence="9" id="KW-0133">Cell shape</keyword>
<feature type="transmembrane region" description="Helical" evidence="15">
    <location>
        <begin position="17"/>
        <end position="37"/>
    </location>
</feature>
<evidence type="ECO:0000256" key="5">
    <source>
        <dbReference type="ARBA" id="ARBA00022519"/>
    </source>
</evidence>
<keyword evidence="8 18" id="KW-0378">Hydrolase</keyword>
<keyword evidence="6" id="KW-0645">Protease</keyword>
<evidence type="ECO:0000256" key="6">
    <source>
        <dbReference type="ARBA" id="ARBA00022670"/>
    </source>
</evidence>
<evidence type="ECO:0000256" key="12">
    <source>
        <dbReference type="ARBA" id="ARBA00023136"/>
    </source>
</evidence>
<keyword evidence="11 15" id="KW-1133">Transmembrane helix</keyword>
<keyword evidence="18" id="KW-0121">Carboxypeptidase</keyword>
<keyword evidence="7 15" id="KW-0812">Transmembrane</keyword>
<dbReference type="SUPFAM" id="SSF56519">
    <property type="entry name" value="Penicillin binding protein dimerisation domain"/>
    <property type="match status" value="1"/>
</dbReference>
<keyword evidence="13" id="KW-0961">Cell wall biogenesis/degradation</keyword>
<dbReference type="Pfam" id="PF03717">
    <property type="entry name" value="PBP_dimer"/>
    <property type="match status" value="1"/>
</dbReference>
<dbReference type="InterPro" id="IPR005311">
    <property type="entry name" value="PBP_dimer"/>
</dbReference>
<dbReference type="Gene3D" id="3.40.710.10">
    <property type="entry name" value="DD-peptidase/beta-lactamase superfamily"/>
    <property type="match status" value="1"/>
</dbReference>
<gene>
    <name evidence="18" type="primary">mrdA</name>
    <name evidence="18" type="ORF">ABT384_01560</name>
</gene>
<dbReference type="PANTHER" id="PTHR30627:SF2">
    <property type="entry name" value="PEPTIDOGLYCAN D,D-TRANSPEPTIDASE MRDA"/>
    <property type="match status" value="1"/>
</dbReference>
<dbReference type="SUPFAM" id="SSF56601">
    <property type="entry name" value="beta-lactamase/transpeptidase-like"/>
    <property type="match status" value="1"/>
</dbReference>
<proteinExistence type="inferred from homology"/>
<dbReference type="InterPro" id="IPR036138">
    <property type="entry name" value="PBP_dimer_sf"/>
</dbReference>
<feature type="compositionally biased region" description="Basic and acidic residues" evidence="14">
    <location>
        <begin position="699"/>
        <end position="718"/>
    </location>
</feature>
<dbReference type="InterPro" id="IPR001460">
    <property type="entry name" value="PCN-bd_Tpept"/>
</dbReference>
<feature type="domain" description="Penicillin-binding protein dimerisation" evidence="17">
    <location>
        <begin position="60"/>
        <end position="246"/>
    </location>
</feature>
<evidence type="ECO:0000259" key="16">
    <source>
        <dbReference type="Pfam" id="PF00905"/>
    </source>
</evidence>
<dbReference type="EC" id="3.4.16.4" evidence="18"/>
<dbReference type="InterPro" id="IPR012338">
    <property type="entry name" value="Beta-lactam/transpept-like"/>
</dbReference>
<evidence type="ECO:0000313" key="19">
    <source>
        <dbReference type="Proteomes" id="UP001486207"/>
    </source>
</evidence>
<evidence type="ECO:0000256" key="7">
    <source>
        <dbReference type="ARBA" id="ARBA00022692"/>
    </source>
</evidence>
<evidence type="ECO:0000256" key="13">
    <source>
        <dbReference type="ARBA" id="ARBA00023316"/>
    </source>
</evidence>
<dbReference type="Gene3D" id="3.90.1310.10">
    <property type="entry name" value="Penicillin-binding protein 2a (Domain 2)"/>
    <property type="match status" value="1"/>
</dbReference>
<keyword evidence="19" id="KW-1185">Reference proteome</keyword>
<dbReference type="Pfam" id="PF00905">
    <property type="entry name" value="Transpeptidase"/>
    <property type="match status" value="1"/>
</dbReference>
<protein>
    <submittedName>
        <fullName evidence="18">Penicillin-binding protein 2</fullName>
        <ecNumber evidence="18">3.4.16.4</ecNumber>
    </submittedName>
</protein>
<evidence type="ECO:0000259" key="17">
    <source>
        <dbReference type="Pfam" id="PF03717"/>
    </source>
</evidence>
<dbReference type="Proteomes" id="UP001486207">
    <property type="component" value="Unassembled WGS sequence"/>
</dbReference>
<keyword evidence="4" id="KW-1003">Cell membrane</keyword>
<reference evidence="18 19" key="1">
    <citation type="submission" date="2024-06" db="EMBL/GenBank/DDBJ databases">
        <title>The Natural Products Discovery Center: Release of the First 8490 Sequenced Strains for Exploring Actinobacteria Biosynthetic Diversity.</title>
        <authorList>
            <person name="Kalkreuter E."/>
            <person name="Kautsar S.A."/>
            <person name="Yang D."/>
            <person name="Bader C.D."/>
            <person name="Teijaro C.N."/>
            <person name="Fluegel L."/>
            <person name="Davis C.M."/>
            <person name="Simpson J.R."/>
            <person name="Lauterbach L."/>
            <person name="Steele A.D."/>
            <person name="Gui C."/>
            <person name="Meng S."/>
            <person name="Li G."/>
            <person name="Viehrig K."/>
            <person name="Ye F."/>
            <person name="Su P."/>
            <person name="Kiefer A.F."/>
            <person name="Nichols A."/>
            <person name="Cepeda A.J."/>
            <person name="Yan W."/>
            <person name="Fan B."/>
            <person name="Jiang Y."/>
            <person name="Adhikari A."/>
            <person name="Zheng C.-J."/>
            <person name="Schuster L."/>
            <person name="Cowan T.M."/>
            <person name="Smanski M.J."/>
            <person name="Chevrette M.G."/>
            <person name="De Carvalho L.P.S."/>
            <person name="Shen B."/>
        </authorList>
    </citation>
    <scope>NUCLEOTIDE SEQUENCE [LARGE SCALE GENOMIC DNA]</scope>
    <source>
        <strain evidence="18 19">NPDC000155</strain>
    </source>
</reference>
<dbReference type="InterPro" id="IPR050515">
    <property type="entry name" value="Beta-lactam/transpept"/>
</dbReference>
<sequence>MTNIPETGRTPRVQIRLIVIQILVLSLLGTLGGRLWYLQIREGDAYAKEASGNHVQQVVQPAVRGAILDARGVPLADNETRLVVSASRTDLLKMPDDGKGVLTKLAGVLGMKPNEVMAKVRLCDAETPQPCWNGSPYQPIPITDEATAKQALQIRERAEDFPGITAEPQAVRRYPGPGKSNTAQVLGYLSPVTDEEIQQAKDTDSPYLRSDQVGRSGLEREYDKELRGKAGVTRYEVDNLGRVIGQAQADAAQPGSNLVTSIDARVQRVAEYELNDAMKKARQEWDRNTNERYKADSGAVIVMEAKTGRIVAMASNPSYDPNAWVGGISAKDYTTLTGKASNYPLLNRAIQGQSAPGSIFKVVPTAAAVNAGYSFDGPYQCSSSYSIGGQVFKNFESQGYGPISLGRALEVSCDTVFYRLSHEEWKRDGGTKPKKNANDWFYKTAHQFGLGAETGIDLPNEVTGRIPDRKWKLDYWKANKDAWCKYGKKDGSYAEKIAYENCLEGNRMRAGDSVNYSIGQGDTLVTPIQMATIYSAISNGGTLYDPTVGKAIVSADGKAVQEIAPKSHGKLPISQKTLAEMDDALAGVATRGTAAWRFADVGWPQDKIPMHAKTGTAEVYGKQTTSWFATYTKDYSVVMTISQGGTGSGASGPAVRNIYDALYGVADDGAINKKNALLSTPEKDLPKVRTDGTITSPKVSKDPAKEQRVSQEGDKAPDEQQLAGTVPTQTPENRDTRRRRRAGRGGRKRGSRRMLT</sequence>
<evidence type="ECO:0000256" key="10">
    <source>
        <dbReference type="ARBA" id="ARBA00022984"/>
    </source>
</evidence>
<feature type="region of interest" description="Disordered" evidence="14">
    <location>
        <begin position="682"/>
        <end position="756"/>
    </location>
</feature>
<evidence type="ECO:0000256" key="8">
    <source>
        <dbReference type="ARBA" id="ARBA00022801"/>
    </source>
</evidence>
<dbReference type="GO" id="GO:0009002">
    <property type="term" value="F:serine-type D-Ala-D-Ala carboxypeptidase activity"/>
    <property type="evidence" value="ECO:0007669"/>
    <property type="project" value="UniProtKB-EC"/>
</dbReference>
<feature type="domain" description="Penicillin-binding protein transpeptidase" evidence="16">
    <location>
        <begin position="298"/>
        <end position="659"/>
    </location>
</feature>
<dbReference type="EMBL" id="JBEPFB010000001">
    <property type="protein sequence ID" value="MER7371337.1"/>
    <property type="molecule type" value="Genomic_DNA"/>
</dbReference>
<dbReference type="NCBIfam" id="TIGR03423">
    <property type="entry name" value="pbp2_mrdA"/>
    <property type="match status" value="1"/>
</dbReference>
<evidence type="ECO:0000256" key="1">
    <source>
        <dbReference type="ARBA" id="ARBA00004167"/>
    </source>
</evidence>
<feature type="compositionally biased region" description="Basic residues" evidence="14">
    <location>
        <begin position="736"/>
        <end position="756"/>
    </location>
</feature>
<keyword evidence="12 15" id="KW-0472">Membrane</keyword>
<comment type="caution">
    <text evidence="18">The sequence shown here is derived from an EMBL/GenBank/DDBJ whole genome shotgun (WGS) entry which is preliminary data.</text>
</comment>
<dbReference type="RefSeq" id="WP_190068916.1">
    <property type="nucleotide sequence ID" value="NZ_BNBM01000002.1"/>
</dbReference>
<dbReference type="PANTHER" id="PTHR30627">
    <property type="entry name" value="PEPTIDOGLYCAN D,D-TRANSPEPTIDASE"/>
    <property type="match status" value="1"/>
</dbReference>
<evidence type="ECO:0000256" key="3">
    <source>
        <dbReference type="ARBA" id="ARBA00007171"/>
    </source>
</evidence>
<evidence type="ECO:0000256" key="15">
    <source>
        <dbReference type="SAM" id="Phobius"/>
    </source>
</evidence>
<comment type="subcellular location">
    <subcellularLocation>
        <location evidence="2">Cell membrane</location>
    </subcellularLocation>
    <subcellularLocation>
        <location evidence="1">Membrane</location>
        <topology evidence="1">Single-pass membrane protein</topology>
    </subcellularLocation>
</comment>
<organism evidence="18 19">
    <name type="scientific">Streptomyces lanatus</name>
    <dbReference type="NCBI Taxonomy" id="66900"/>
    <lineage>
        <taxon>Bacteria</taxon>
        <taxon>Bacillati</taxon>
        <taxon>Actinomycetota</taxon>
        <taxon>Actinomycetes</taxon>
        <taxon>Kitasatosporales</taxon>
        <taxon>Streptomycetaceae</taxon>
        <taxon>Streptomyces</taxon>
    </lineage>
</organism>
<comment type="similarity">
    <text evidence="3">Belongs to the transpeptidase family.</text>
</comment>
<name>A0ABV1XIB0_9ACTN</name>
<evidence type="ECO:0000313" key="18">
    <source>
        <dbReference type="EMBL" id="MER7371337.1"/>
    </source>
</evidence>
<dbReference type="InterPro" id="IPR017790">
    <property type="entry name" value="Penicillin-binding_protein_2"/>
</dbReference>
<accession>A0ABV1XIB0</accession>
<keyword evidence="10" id="KW-0573">Peptidoglycan synthesis</keyword>
<evidence type="ECO:0000256" key="4">
    <source>
        <dbReference type="ARBA" id="ARBA00022475"/>
    </source>
</evidence>
<evidence type="ECO:0000256" key="2">
    <source>
        <dbReference type="ARBA" id="ARBA00004236"/>
    </source>
</evidence>
<evidence type="ECO:0000256" key="11">
    <source>
        <dbReference type="ARBA" id="ARBA00022989"/>
    </source>
</evidence>
<feature type="compositionally biased region" description="Polar residues" evidence="14">
    <location>
        <begin position="722"/>
        <end position="731"/>
    </location>
</feature>
<evidence type="ECO:0000256" key="14">
    <source>
        <dbReference type="SAM" id="MobiDB-lite"/>
    </source>
</evidence>